<evidence type="ECO:0000313" key="2">
    <source>
        <dbReference type="Proteomes" id="UP000886998"/>
    </source>
</evidence>
<gene>
    <name evidence="1" type="primary">AVEN_51369_1</name>
    <name evidence="1" type="ORF">TNIN_385991</name>
</gene>
<dbReference type="OrthoDB" id="6506608at2759"/>
<reference evidence="1" key="1">
    <citation type="submission" date="2020-08" db="EMBL/GenBank/DDBJ databases">
        <title>Multicomponent nature underlies the extraordinary mechanical properties of spider dragline silk.</title>
        <authorList>
            <person name="Kono N."/>
            <person name="Nakamura H."/>
            <person name="Mori M."/>
            <person name="Yoshida Y."/>
            <person name="Ohtoshi R."/>
            <person name="Malay A.D."/>
            <person name="Moran D.A.P."/>
            <person name="Tomita M."/>
            <person name="Numata K."/>
            <person name="Arakawa K."/>
        </authorList>
    </citation>
    <scope>NUCLEOTIDE SEQUENCE</scope>
</reference>
<keyword evidence="2" id="KW-1185">Reference proteome</keyword>
<protein>
    <submittedName>
        <fullName evidence="1">DDE_3 domain-containing protein</fullName>
    </submittedName>
</protein>
<organism evidence="1 2">
    <name type="scientific">Trichonephila inaurata madagascariensis</name>
    <dbReference type="NCBI Taxonomy" id="2747483"/>
    <lineage>
        <taxon>Eukaryota</taxon>
        <taxon>Metazoa</taxon>
        <taxon>Ecdysozoa</taxon>
        <taxon>Arthropoda</taxon>
        <taxon>Chelicerata</taxon>
        <taxon>Arachnida</taxon>
        <taxon>Araneae</taxon>
        <taxon>Araneomorphae</taxon>
        <taxon>Entelegynae</taxon>
        <taxon>Araneoidea</taxon>
        <taxon>Nephilidae</taxon>
        <taxon>Trichonephila</taxon>
        <taxon>Trichonephila inaurata</taxon>
    </lineage>
</organism>
<name>A0A8X7C8Q9_9ARAC</name>
<dbReference type="AlphaFoldDB" id="A0A8X7C8Q9"/>
<sequence length="102" mass="11583">MNEGHSETRVWQDTTIKSSYEASSNLTVGLTAPKGKGRRLIMAHIGSKEGFVRDAADIFIRKKSGDYHEEMDDNHFEKWFETVMPKLKPQSIVVMDNALTIL</sequence>
<dbReference type="EMBL" id="BMAV01013002">
    <property type="protein sequence ID" value="GFY60150.1"/>
    <property type="molecule type" value="Genomic_DNA"/>
</dbReference>
<dbReference type="PANTHER" id="PTHR33939:SF1">
    <property type="entry name" value="DUF4371 DOMAIN-CONTAINING PROTEIN"/>
    <property type="match status" value="1"/>
</dbReference>
<accession>A0A8X7C8Q9</accession>
<proteinExistence type="predicted"/>
<comment type="caution">
    <text evidence="1">The sequence shown here is derived from an EMBL/GenBank/DDBJ whole genome shotgun (WGS) entry which is preliminary data.</text>
</comment>
<dbReference type="PANTHER" id="PTHR33939">
    <property type="entry name" value="PROTEIN CBG22215"/>
    <property type="match status" value="1"/>
</dbReference>
<dbReference type="Proteomes" id="UP000886998">
    <property type="component" value="Unassembled WGS sequence"/>
</dbReference>
<evidence type="ECO:0000313" key="1">
    <source>
        <dbReference type="EMBL" id="GFY60150.1"/>
    </source>
</evidence>